<dbReference type="InterPro" id="IPR046357">
    <property type="entry name" value="PPIase_dom_sf"/>
</dbReference>
<dbReference type="InterPro" id="IPR001179">
    <property type="entry name" value="PPIase_FKBP_dom"/>
</dbReference>
<evidence type="ECO:0000256" key="5">
    <source>
        <dbReference type="ARBA" id="ARBA00023235"/>
    </source>
</evidence>
<dbReference type="KEGG" id="mrob:HH214_13400"/>
<protein>
    <recommendedName>
        <fullName evidence="3 6">peptidylprolyl isomerase</fullName>
        <ecNumber evidence="3 6">5.2.1.8</ecNumber>
    </recommendedName>
</protein>
<dbReference type="PROSITE" id="PS51257">
    <property type="entry name" value="PROKAR_LIPOPROTEIN"/>
    <property type="match status" value="1"/>
</dbReference>
<proteinExistence type="inferred from homology"/>
<feature type="domain" description="PPIase FKBP-type" evidence="7">
    <location>
        <begin position="200"/>
        <end position="301"/>
    </location>
</feature>
<dbReference type="AlphaFoldDB" id="A0A7L5E098"/>
<reference evidence="8 9" key="1">
    <citation type="submission" date="2020-04" db="EMBL/GenBank/DDBJ databases">
        <title>Genome sequencing of novel species.</title>
        <authorList>
            <person name="Heo J."/>
            <person name="Kim S.-J."/>
            <person name="Kim J.-S."/>
            <person name="Hong S.-B."/>
            <person name="Kwon S.-W."/>
        </authorList>
    </citation>
    <scope>NUCLEOTIDE SEQUENCE [LARGE SCALE GENOMIC DNA]</scope>
    <source>
        <strain evidence="8 9">F39-2</strain>
    </source>
</reference>
<dbReference type="PROSITE" id="PS50059">
    <property type="entry name" value="FKBP_PPIASE"/>
    <property type="match status" value="1"/>
</dbReference>
<dbReference type="Gene3D" id="3.10.50.40">
    <property type="match status" value="2"/>
</dbReference>
<evidence type="ECO:0000256" key="2">
    <source>
        <dbReference type="ARBA" id="ARBA00006577"/>
    </source>
</evidence>
<evidence type="ECO:0000256" key="6">
    <source>
        <dbReference type="PROSITE-ProRule" id="PRU00277"/>
    </source>
</evidence>
<dbReference type="Pfam" id="PF00254">
    <property type="entry name" value="FKBP_C"/>
    <property type="match status" value="1"/>
</dbReference>
<dbReference type="PANTHER" id="PTHR43811:SF19">
    <property type="entry name" value="39 KDA FK506-BINDING NUCLEAR PROTEIN"/>
    <property type="match status" value="1"/>
</dbReference>
<evidence type="ECO:0000256" key="1">
    <source>
        <dbReference type="ARBA" id="ARBA00000971"/>
    </source>
</evidence>
<keyword evidence="5 6" id="KW-0413">Isomerase</keyword>
<sequence>MKKSILFLAAAAIGLASCNSGFKKGEGGMVYNIHEDKDGPTIQAGDFAAINLVVKNDADSVLFNSYDNGQPQPVLAQKPQYKGDMFAALGLLSEGDSATVKVNADSLFKASGQRPPNFKGKSIIYDIKIVKVIQKGKLNDMMFQNRVADYFKKQADVFKAAEPGKIQKYIADKDLKVNKTASGLYYQVTKPGSGPNVAKGDTAVVNYTGSLLSGNVFDTSIKDVAQKNKKIFNPMRNYTPIKIAVGGGMVIPGWDEGLQLLNKGAKITLIIPSKLAYGERGMQPIGPYTPIAFDIELVNIIHADPNAPKPAMPQMMPQAQQPQAK</sequence>
<evidence type="ECO:0000259" key="7">
    <source>
        <dbReference type="PROSITE" id="PS50059"/>
    </source>
</evidence>
<keyword evidence="4 6" id="KW-0697">Rotamase</keyword>
<dbReference type="EMBL" id="CP051682">
    <property type="protein sequence ID" value="QJD96792.1"/>
    <property type="molecule type" value="Genomic_DNA"/>
</dbReference>
<dbReference type="GO" id="GO:0003755">
    <property type="term" value="F:peptidyl-prolyl cis-trans isomerase activity"/>
    <property type="evidence" value="ECO:0007669"/>
    <property type="project" value="UniProtKB-KW"/>
</dbReference>
<evidence type="ECO:0000256" key="4">
    <source>
        <dbReference type="ARBA" id="ARBA00023110"/>
    </source>
</evidence>
<dbReference type="Proteomes" id="UP000503278">
    <property type="component" value="Chromosome"/>
</dbReference>
<dbReference type="SUPFAM" id="SSF54534">
    <property type="entry name" value="FKBP-like"/>
    <property type="match status" value="2"/>
</dbReference>
<keyword evidence="9" id="KW-1185">Reference proteome</keyword>
<gene>
    <name evidence="8" type="ORF">HH214_13400</name>
</gene>
<comment type="catalytic activity">
    <reaction evidence="1 6">
        <text>[protein]-peptidylproline (omega=180) = [protein]-peptidylproline (omega=0)</text>
        <dbReference type="Rhea" id="RHEA:16237"/>
        <dbReference type="Rhea" id="RHEA-COMP:10747"/>
        <dbReference type="Rhea" id="RHEA-COMP:10748"/>
        <dbReference type="ChEBI" id="CHEBI:83833"/>
        <dbReference type="ChEBI" id="CHEBI:83834"/>
        <dbReference type="EC" id="5.2.1.8"/>
    </reaction>
</comment>
<evidence type="ECO:0000313" key="9">
    <source>
        <dbReference type="Proteomes" id="UP000503278"/>
    </source>
</evidence>
<name>A0A7L5E098_9SPHI</name>
<evidence type="ECO:0000313" key="8">
    <source>
        <dbReference type="EMBL" id="QJD96792.1"/>
    </source>
</evidence>
<evidence type="ECO:0000256" key="3">
    <source>
        <dbReference type="ARBA" id="ARBA00013194"/>
    </source>
</evidence>
<dbReference type="RefSeq" id="WP_169608411.1">
    <property type="nucleotide sequence ID" value="NZ_CP051682.1"/>
</dbReference>
<dbReference type="PANTHER" id="PTHR43811">
    <property type="entry name" value="FKBP-TYPE PEPTIDYL-PROLYL CIS-TRANS ISOMERASE FKPA"/>
    <property type="match status" value="1"/>
</dbReference>
<accession>A0A7L5E098</accession>
<comment type="similarity">
    <text evidence="2">Belongs to the FKBP-type PPIase family.</text>
</comment>
<organism evidence="8 9">
    <name type="scientific">Mucilaginibacter robiniae</name>
    <dbReference type="NCBI Taxonomy" id="2728022"/>
    <lineage>
        <taxon>Bacteria</taxon>
        <taxon>Pseudomonadati</taxon>
        <taxon>Bacteroidota</taxon>
        <taxon>Sphingobacteriia</taxon>
        <taxon>Sphingobacteriales</taxon>
        <taxon>Sphingobacteriaceae</taxon>
        <taxon>Mucilaginibacter</taxon>
    </lineage>
</organism>
<dbReference type="EC" id="5.2.1.8" evidence="3 6"/>